<keyword evidence="1" id="KW-0812">Transmembrane</keyword>
<feature type="transmembrane region" description="Helical" evidence="1">
    <location>
        <begin position="129"/>
        <end position="150"/>
    </location>
</feature>
<feature type="transmembrane region" description="Helical" evidence="1">
    <location>
        <begin position="170"/>
        <end position="192"/>
    </location>
</feature>
<comment type="caution">
    <text evidence="2">The sequence shown here is derived from an EMBL/GenBank/DDBJ whole genome shotgun (WGS) entry which is preliminary data.</text>
</comment>
<proteinExistence type="predicted"/>
<protein>
    <recommendedName>
        <fullName evidence="4">DUF3592 domain-containing protein</fullName>
    </recommendedName>
</protein>
<organism evidence="2 3">
    <name type="scientific">Streptomyces coacervatus</name>
    <dbReference type="NCBI Taxonomy" id="647381"/>
    <lineage>
        <taxon>Bacteria</taxon>
        <taxon>Bacillati</taxon>
        <taxon>Actinomycetota</taxon>
        <taxon>Actinomycetes</taxon>
        <taxon>Kitasatosporales</taxon>
        <taxon>Streptomycetaceae</taxon>
        <taxon>Streptomyces</taxon>
    </lineage>
</organism>
<name>A0ABP7IJS4_9ACTN</name>
<sequence>MVSTQPSYRSTGALWLGRLLGLGLILLAAVVAVVTVPELRSELAGEGTDGTLTVSSCEAHTKTRYGTHRRTTELKFSCTGTWTAQSGGATYKDVTVETSSRLENGAKIGVVQADDTFELPEDRAPGKDIAILAFCLSLLTFGIFCLLTGFGTRNGPGLAASWQRLPAQRVAGPALGGLFVIGALTALVCALVV</sequence>
<keyword evidence="1" id="KW-1133">Transmembrane helix</keyword>
<evidence type="ECO:0008006" key="4">
    <source>
        <dbReference type="Google" id="ProtNLM"/>
    </source>
</evidence>
<gene>
    <name evidence="2" type="ORF">GCM10022403_061920</name>
</gene>
<reference evidence="3" key="1">
    <citation type="journal article" date="2019" name="Int. J. Syst. Evol. Microbiol.">
        <title>The Global Catalogue of Microorganisms (GCM) 10K type strain sequencing project: providing services to taxonomists for standard genome sequencing and annotation.</title>
        <authorList>
            <consortium name="The Broad Institute Genomics Platform"/>
            <consortium name="The Broad Institute Genome Sequencing Center for Infectious Disease"/>
            <person name="Wu L."/>
            <person name="Ma J."/>
        </authorList>
    </citation>
    <scope>NUCLEOTIDE SEQUENCE [LARGE SCALE GENOMIC DNA]</scope>
    <source>
        <strain evidence="3">JCM 17138</strain>
    </source>
</reference>
<feature type="transmembrane region" description="Helical" evidence="1">
    <location>
        <begin position="12"/>
        <end position="36"/>
    </location>
</feature>
<dbReference type="Proteomes" id="UP001501009">
    <property type="component" value="Unassembled WGS sequence"/>
</dbReference>
<evidence type="ECO:0000313" key="2">
    <source>
        <dbReference type="EMBL" id="GAA3820068.1"/>
    </source>
</evidence>
<keyword evidence="1" id="KW-0472">Membrane</keyword>
<evidence type="ECO:0000313" key="3">
    <source>
        <dbReference type="Proteomes" id="UP001501009"/>
    </source>
</evidence>
<evidence type="ECO:0000256" key="1">
    <source>
        <dbReference type="SAM" id="Phobius"/>
    </source>
</evidence>
<keyword evidence="3" id="KW-1185">Reference proteome</keyword>
<dbReference type="EMBL" id="BAABDE010000023">
    <property type="protein sequence ID" value="GAA3820068.1"/>
    <property type="molecule type" value="Genomic_DNA"/>
</dbReference>
<accession>A0ABP7IJS4</accession>